<keyword evidence="1" id="KW-0175">Coiled coil</keyword>
<dbReference type="Proteomes" id="UP000008983">
    <property type="component" value="Unassembled WGS sequence"/>
</dbReference>
<evidence type="ECO:0000313" key="4">
    <source>
        <dbReference type="Proteomes" id="UP000008983"/>
    </source>
</evidence>
<dbReference type="AlphaFoldDB" id="G0R163"/>
<dbReference type="RefSeq" id="XP_004030066.1">
    <property type="nucleotide sequence ID" value="XM_004030018.1"/>
</dbReference>
<keyword evidence="4" id="KW-1185">Reference proteome</keyword>
<evidence type="ECO:0000313" key="3">
    <source>
        <dbReference type="EMBL" id="EGR28830.1"/>
    </source>
</evidence>
<dbReference type="GeneID" id="14904879"/>
<evidence type="ECO:0000256" key="2">
    <source>
        <dbReference type="SAM" id="MobiDB-lite"/>
    </source>
</evidence>
<dbReference type="STRING" id="857967.G0R163"/>
<feature type="coiled-coil region" evidence="1">
    <location>
        <begin position="216"/>
        <end position="272"/>
    </location>
</feature>
<protein>
    <submittedName>
        <fullName evidence="3">Uncharacterized protein</fullName>
    </submittedName>
</protein>
<reference evidence="3 4" key="1">
    <citation type="submission" date="2011-07" db="EMBL/GenBank/DDBJ databases">
        <authorList>
            <person name="Coyne R."/>
            <person name="Brami D."/>
            <person name="Johnson J."/>
            <person name="Hostetler J."/>
            <person name="Hannick L."/>
            <person name="Clark T."/>
            <person name="Cassidy-Hanley D."/>
            <person name="Inman J."/>
        </authorList>
    </citation>
    <scope>NUCLEOTIDE SEQUENCE [LARGE SCALE GENOMIC DNA]</scope>
    <source>
        <strain evidence="3 4">G5</strain>
    </source>
</reference>
<accession>G0R163</accession>
<gene>
    <name evidence="3" type="ORF">IMG5_168660</name>
</gene>
<dbReference type="EMBL" id="GL984209">
    <property type="protein sequence ID" value="EGR28830.1"/>
    <property type="molecule type" value="Genomic_DNA"/>
</dbReference>
<dbReference type="eggNOG" id="ENOG502RT2P">
    <property type="taxonomic scope" value="Eukaryota"/>
</dbReference>
<dbReference type="InParanoid" id="G0R163"/>
<dbReference type="OrthoDB" id="10690350at2759"/>
<evidence type="ECO:0000256" key="1">
    <source>
        <dbReference type="SAM" id="Coils"/>
    </source>
</evidence>
<feature type="region of interest" description="Disordered" evidence="2">
    <location>
        <begin position="47"/>
        <end position="69"/>
    </location>
</feature>
<proteinExistence type="predicted"/>
<organism evidence="3 4">
    <name type="scientific">Ichthyophthirius multifiliis</name>
    <name type="common">White spot disease agent</name>
    <name type="synonym">Ich</name>
    <dbReference type="NCBI Taxonomy" id="5932"/>
    <lineage>
        <taxon>Eukaryota</taxon>
        <taxon>Sar</taxon>
        <taxon>Alveolata</taxon>
        <taxon>Ciliophora</taxon>
        <taxon>Intramacronucleata</taxon>
        <taxon>Oligohymenophorea</taxon>
        <taxon>Hymenostomatida</taxon>
        <taxon>Ophryoglenina</taxon>
        <taxon>Ichthyophthirius</taxon>
    </lineage>
</organism>
<name>G0R163_ICHMU</name>
<sequence length="638" mass="78535">MQQAILQKSFLKTAFIGTSEWQDFNQKAQQSLKCSRLQEIRQQEREISKQISNDVKAQSQKMKEQEDREQKYQEYLRLKQLKQSLEEERQKQEEELGKAHKEAQEMEEIMLIEQQLKAEKQQIWTQNQKIRTQQAKERQKIEKYDLIYKEKEDFQRKKEIKEKIEAEERKKAKKYKEKRGEKNEEEDPLQYTETENKKNYLKNIDFSKTYFHNPIVIKQEDKENAIENAIKEYERTQQENMEKLLKRKTSKEKNQERHKEALEKEKQKKLLEDFVQTQQKIKQQEIKDRKIGQKKALLVFKMKFLRKIKSKKNSKKNFLDQMLHGLMKKFLKKTQKYKILRKKQQKRLKKNRKMLKFIENHHQIVILQNVLLKRKKFRMAIIRMKSKMIKIVQKNQRNKQNSFLWKKKMKQKKKRINKLKKVIFYMKHQKKRTKIQKIKKKFIKIVKIELIQRNIYKNKKNIFKIWKKKEKIFNFNSNRVFLVIVLRKKTRKQFIQIILIKLKKQINYWMNFWEQITIIWGVKTSITLMKIKQMKIIIKIYMIIIKKKSSLQVKGEKIVMKINFLRKTKAILLKKCQIIILFRKKNSKNKDKINFSNNCLQVLNQVILFQKWKEQYFCQKFIFIFLLVLRQEIIFKKI</sequence>
<feature type="region of interest" description="Disordered" evidence="2">
    <location>
        <begin position="168"/>
        <end position="191"/>
    </location>
</feature>
<feature type="compositionally biased region" description="Polar residues" evidence="2">
    <location>
        <begin position="49"/>
        <end position="60"/>
    </location>
</feature>